<reference evidence="2 3" key="1">
    <citation type="journal article" date="2019" name="Int. J. Syst. Evol. Microbiol.">
        <title>The Global Catalogue of Microorganisms (GCM) 10K type strain sequencing project: providing services to taxonomists for standard genome sequencing and annotation.</title>
        <authorList>
            <consortium name="The Broad Institute Genomics Platform"/>
            <consortium name="The Broad Institute Genome Sequencing Center for Infectious Disease"/>
            <person name="Wu L."/>
            <person name="Ma J."/>
        </authorList>
    </citation>
    <scope>NUCLEOTIDE SEQUENCE [LARGE SCALE GENOMIC DNA]</scope>
    <source>
        <strain evidence="2 3">JCM 16378</strain>
    </source>
</reference>
<sequence length="184" mass="18363">MSTRRTPADVVAQLRGAGRTVATAESLTGGLVCAVLTDVPGASAVVRGGVVSYATDLKVSLLGVDEDVLAAPGGAVQPRVAQEMALGVTRSCSADLGVATTGVAGPDPQDGQPVGTVFVAVALAGQAAGEVAVRALQLRGDRSEIRRDSVAEAVDLLGQVIEAVGASGWTRGAGRAEDSGRGFR</sequence>
<dbReference type="InterPro" id="IPR008136">
    <property type="entry name" value="CinA_C"/>
</dbReference>
<comment type="caution">
    <text evidence="2">The sequence shown here is derived from an EMBL/GenBank/DDBJ whole genome shotgun (WGS) entry which is preliminary data.</text>
</comment>
<accession>A0ABN3UVI4</accession>
<dbReference type="InterPro" id="IPR036653">
    <property type="entry name" value="CinA-like_C"/>
</dbReference>
<evidence type="ECO:0000313" key="3">
    <source>
        <dbReference type="Proteomes" id="UP001501326"/>
    </source>
</evidence>
<dbReference type="Gene3D" id="3.90.950.20">
    <property type="entry name" value="CinA-like"/>
    <property type="match status" value="1"/>
</dbReference>
<feature type="domain" description="CinA C-terminal" evidence="1">
    <location>
        <begin position="8"/>
        <end position="160"/>
    </location>
</feature>
<protein>
    <submittedName>
        <fullName evidence="2">CinA family protein</fullName>
    </submittedName>
</protein>
<keyword evidence="3" id="KW-1185">Reference proteome</keyword>
<proteinExistence type="predicted"/>
<dbReference type="SUPFAM" id="SSF142433">
    <property type="entry name" value="CinA-like"/>
    <property type="match status" value="1"/>
</dbReference>
<evidence type="ECO:0000313" key="2">
    <source>
        <dbReference type="EMBL" id="GAA2738694.1"/>
    </source>
</evidence>
<organism evidence="2 3">
    <name type="scientific">Pedococcus aerophilus</name>
    <dbReference type="NCBI Taxonomy" id="436356"/>
    <lineage>
        <taxon>Bacteria</taxon>
        <taxon>Bacillati</taxon>
        <taxon>Actinomycetota</taxon>
        <taxon>Actinomycetes</taxon>
        <taxon>Micrococcales</taxon>
        <taxon>Intrasporangiaceae</taxon>
        <taxon>Pedococcus</taxon>
    </lineage>
</organism>
<dbReference type="RefSeq" id="WP_344195115.1">
    <property type="nucleotide sequence ID" value="NZ_BAAARN010000004.1"/>
</dbReference>
<gene>
    <name evidence="2" type="ORF">GCM10009867_31210</name>
</gene>
<dbReference type="Proteomes" id="UP001501326">
    <property type="component" value="Unassembled WGS sequence"/>
</dbReference>
<dbReference type="NCBIfam" id="TIGR00199">
    <property type="entry name" value="PncC_domain"/>
    <property type="match status" value="1"/>
</dbReference>
<evidence type="ECO:0000259" key="1">
    <source>
        <dbReference type="Pfam" id="PF02464"/>
    </source>
</evidence>
<dbReference type="Pfam" id="PF02464">
    <property type="entry name" value="CinA"/>
    <property type="match status" value="1"/>
</dbReference>
<name>A0ABN3UVI4_9MICO</name>
<dbReference type="EMBL" id="BAAARN010000004">
    <property type="protein sequence ID" value="GAA2738694.1"/>
    <property type="molecule type" value="Genomic_DNA"/>
</dbReference>